<accession>B8MV51</accession>
<dbReference type="Gene3D" id="3.60.10.10">
    <property type="entry name" value="Endonuclease/exonuclease/phosphatase"/>
    <property type="match status" value="1"/>
</dbReference>
<proteinExistence type="predicted"/>
<dbReference type="HOGENOM" id="CLU_000680_23_0_1"/>
<dbReference type="Proteomes" id="UP000001745">
    <property type="component" value="Unassembled WGS sequence"/>
</dbReference>
<dbReference type="InterPro" id="IPR005135">
    <property type="entry name" value="Endo/exonuclease/phosphatase"/>
</dbReference>
<dbReference type="Pfam" id="PF14529">
    <property type="entry name" value="Exo_endo_phos_2"/>
    <property type="match status" value="1"/>
</dbReference>
<dbReference type="SUPFAM" id="SSF48452">
    <property type="entry name" value="TPR-like"/>
    <property type="match status" value="1"/>
</dbReference>
<reference evidence="4" key="1">
    <citation type="journal article" date="2015" name="Genome Announc.">
        <title>Genome sequence of the AIDS-associated pathogen Penicillium marneffei (ATCC18224) and its near taxonomic relative Talaromyces stipitatus (ATCC10500).</title>
        <authorList>
            <person name="Nierman W.C."/>
            <person name="Fedorova-Abrams N.D."/>
            <person name="Andrianopoulos A."/>
        </authorList>
    </citation>
    <scope>NUCLEOTIDE SEQUENCE [LARGE SCALE GENOMIC DNA]</scope>
    <source>
        <strain evidence="4">ATCC 10500 / CBS 375.48 / QM 6759 / NRRL 1006</strain>
    </source>
</reference>
<feature type="domain" description="Reverse transcriptase" evidence="2">
    <location>
        <begin position="951"/>
        <end position="1228"/>
    </location>
</feature>
<dbReference type="GeneID" id="8107178"/>
<dbReference type="Pfam" id="PF13374">
    <property type="entry name" value="TPR_10"/>
    <property type="match status" value="3"/>
</dbReference>
<dbReference type="PANTHER" id="PTHR33481:SF1">
    <property type="entry name" value="ENDONUCLEASE_EXONUCLEASE_PHOSPHATASE DOMAIN-CONTAINING PROTEIN-RELATED"/>
    <property type="match status" value="1"/>
</dbReference>
<dbReference type="PANTHER" id="PTHR33481">
    <property type="entry name" value="REVERSE TRANSCRIPTASE"/>
    <property type="match status" value="1"/>
</dbReference>
<dbReference type="eggNOG" id="KOG1075">
    <property type="taxonomic scope" value="Eukaryota"/>
</dbReference>
<name>B8MV51_TALSN</name>
<keyword evidence="4" id="KW-1185">Reference proteome</keyword>
<dbReference type="GO" id="GO:0003824">
    <property type="term" value="F:catalytic activity"/>
    <property type="evidence" value="ECO:0007669"/>
    <property type="project" value="InterPro"/>
</dbReference>
<organism evidence="3 4">
    <name type="scientific">Talaromyces stipitatus (strain ATCC 10500 / CBS 375.48 / QM 6759 / NRRL 1006)</name>
    <name type="common">Penicillium stipitatum</name>
    <dbReference type="NCBI Taxonomy" id="441959"/>
    <lineage>
        <taxon>Eukaryota</taxon>
        <taxon>Fungi</taxon>
        <taxon>Dikarya</taxon>
        <taxon>Ascomycota</taxon>
        <taxon>Pezizomycotina</taxon>
        <taxon>Eurotiomycetes</taxon>
        <taxon>Eurotiomycetidae</taxon>
        <taxon>Eurotiales</taxon>
        <taxon>Trichocomaceae</taxon>
        <taxon>Talaromyces</taxon>
        <taxon>Talaromyces sect. Talaromyces</taxon>
    </lineage>
</organism>
<dbReference type="OMA" id="WLANESW"/>
<dbReference type="InterPro" id="IPR036691">
    <property type="entry name" value="Endo/exonu/phosph_ase_sf"/>
</dbReference>
<dbReference type="CDD" id="cd01650">
    <property type="entry name" value="RT_nLTR_like"/>
    <property type="match status" value="1"/>
</dbReference>
<evidence type="ECO:0000313" key="4">
    <source>
        <dbReference type="Proteomes" id="UP000001745"/>
    </source>
</evidence>
<gene>
    <name evidence="3" type="ORF">TSTA_109460</name>
</gene>
<dbReference type="OrthoDB" id="3561817at2759"/>
<dbReference type="EMBL" id="EQ962661">
    <property type="protein sequence ID" value="EED11767.1"/>
    <property type="molecule type" value="Genomic_DNA"/>
</dbReference>
<dbReference type="InterPro" id="IPR011990">
    <property type="entry name" value="TPR-like_helical_dom_sf"/>
</dbReference>
<dbReference type="RefSeq" id="XP_002488523.1">
    <property type="nucleotide sequence ID" value="XM_002488478.1"/>
</dbReference>
<dbReference type="Gene3D" id="1.25.40.10">
    <property type="entry name" value="Tetratricopeptide repeat domain"/>
    <property type="match status" value="2"/>
</dbReference>
<dbReference type="SUPFAM" id="SSF56219">
    <property type="entry name" value="DNase I-like"/>
    <property type="match status" value="1"/>
</dbReference>
<sequence>MARKGSGTDGPLQTALLESTFAATTRASEGQKIFSPIAAFLDKHRSQTAGLAPHLLRALTALSDDLASIAQQHFNAYISGISTTSIPPALSSSPSLTPNSFLPSPPLSRPPSGLEQSTYATITQHAPAKSTPTTHSKAPAKKPMPLIKQPLPDNRLFVRLPADHAARKMEAYAIYSSLRSQLNSNSAALKEVQTTKTGFALCPSSPEALLALEAQKEIISAFFVNCQIERSSRWVSYRVTNVPRKIGQILNGQYSLIPVNPTLLSSEISETTGLKPTSISETTSSAVNPDTPSSSWFVNFPEGMKTPLPIQLRLFGTITNARHLPKKTTVIQCTRCWKWHNARSCARPSRCRLCGSSEHTEKGHANRCTALEPHQCPPRCIHCHGPHPADFSECLLRPRGNTKHTKAQQAEIRKSCATNLAKARTEGGCSPQLFIGTQETPMAIDEVPTQPPTHEIISPFRSVTPPPRAPTEDPPITARAAPLKILQLNVGHAPDAHEIALTLAYTSDIDIILIQEPYTFKDLSRQITKKHPSYECFSPTDSWAISGRPRVLTYVRKKKGIRTSQLRPFTSDTEEASDLLFLQIFSPTGKSALIVNIYNAPAGCIRAGEAAKALTTLPEAYFPQTTILAGDLNLLHNRWQPSLQRSPTTFAEPFINWLDLQGLVLISDIDCPTHERGNVLDLSFASSPLALAGAKASIASHLDATSDHQPLITTVPWDQRYKETAQKLRFDTLDHTSFLSLLASNLAGTESSAATEEDLDAFAEKLTSAIQGAYRGSAKRTLTQGIGQPWWNKDCKNALHNYRSGLCSKTDFRRITRWSQRQFWRDKLSTVTQMKDVFDMSKWHKSTGTFRSPPLKDPLRPSSLPAVTIHEKRDVLVRNLLQNSAEAGDIPLDSPAVPITSLYFPDISMSQVEESILQAGNTAPGADEIPTCILKVAWPLIKDKVQMLYQGCLKIGYHPKCFRHAILAIIQKPKKTDWSSPRSYRPIALLSVLGKGLERLVARNMAWISIHYKVLARQQFGALPLRSANDLTTCLTHDVEQALNQGMTASLLTLDVKGAFDAVLPGRLIRRLREQGWPTNLVLWIASFATGRSVQIRLDGEIGPSTDIACGLPQGSPVSGILFMLYIAPLFRLGNPRNKFGYADDAANLAISTSLATNCEALSDSLQEALNWGAAEGITFAPDKYELLHFSRRKADQDPTCTPSVKAGSITVSENTKRLYLRWLGILYDKKLTFKWHIGETASKALTVANALRSLGNTARGVKPYLLQQAVLACVLHKAYYGAETWWPGRTRPGPTQTSNRVGEHLKKLTKVVLTGARAVLPVFRTTPISVLYRESGFSPPEIELDRIALLATVRLRRLDPYHPLRRRAEQVASNSRQTSRFARRILALPNSEQINPLQHAPWHPRETRENAQARIGAPMGRSKEQAAADFIAFQRTIPSSDIIIFSDGSRLVDGRAGGGYIGFQAHNQFLRSSLSYGHGKEVFDAEAEAALAGAQAAIAYPTAVHSFSSDPRLPRCDIALSRLAMLVSVSGLLDTVPSSHTLPREILLMETRKMVLGVEHPDTLISMDNLALTYRNQGRWKEAEELDMQVMETRKRVLGVEYPDTLTSMDNLASTYRNQGRWKEAEELEVQVTEMSKRVLGIEYPSTLTSMANLASTYRNQGRWKEAEELEVQVMETRKRVLGVEHPDTLTSMDNLASMYRNQGRWKEAEELEVQVMERRKRVLGVEHPDTLTGMDNLASTLRNQGRWKEAEELDVQVSNS</sequence>
<dbReference type="PhylomeDB" id="B8MV51"/>
<dbReference type="InterPro" id="IPR000477">
    <property type="entry name" value="RT_dom"/>
</dbReference>
<protein>
    <submittedName>
        <fullName evidence="3">Kinesin, putative</fullName>
    </submittedName>
</protein>
<dbReference type="eggNOG" id="KOG1840">
    <property type="taxonomic scope" value="Eukaryota"/>
</dbReference>
<feature type="region of interest" description="Disordered" evidence="1">
    <location>
        <begin position="90"/>
        <end position="146"/>
    </location>
</feature>
<evidence type="ECO:0000256" key="1">
    <source>
        <dbReference type="SAM" id="MobiDB-lite"/>
    </source>
</evidence>
<feature type="compositionally biased region" description="Low complexity" evidence="1">
    <location>
        <begin position="90"/>
        <end position="102"/>
    </location>
</feature>
<feature type="compositionally biased region" description="Polar residues" evidence="1">
    <location>
        <begin position="115"/>
        <end position="136"/>
    </location>
</feature>
<evidence type="ECO:0000259" key="2">
    <source>
        <dbReference type="PROSITE" id="PS50878"/>
    </source>
</evidence>
<dbReference type="STRING" id="441959.B8MV51"/>
<dbReference type="InParanoid" id="B8MV51"/>
<dbReference type="PROSITE" id="PS50878">
    <property type="entry name" value="RT_POL"/>
    <property type="match status" value="1"/>
</dbReference>
<dbReference type="Pfam" id="PF00078">
    <property type="entry name" value="RVT_1"/>
    <property type="match status" value="1"/>
</dbReference>
<dbReference type="PRINTS" id="PR00381">
    <property type="entry name" value="KINESINLIGHT"/>
</dbReference>
<evidence type="ECO:0000313" key="3">
    <source>
        <dbReference type="EMBL" id="EED11767.1"/>
    </source>
</evidence>
<dbReference type="VEuPathDB" id="FungiDB:TSTA_109460"/>
<dbReference type="Pfam" id="PF13424">
    <property type="entry name" value="TPR_12"/>
    <property type="match status" value="1"/>
</dbReference>